<dbReference type="InterPro" id="IPR056091">
    <property type="entry name" value="DUF7674"/>
</dbReference>
<dbReference type="RefSeq" id="WP_244783828.1">
    <property type="nucleotide sequence ID" value="NZ_CP091508.1"/>
</dbReference>
<proteinExistence type="predicted"/>
<evidence type="ECO:0000313" key="2">
    <source>
        <dbReference type="EMBL" id="UOO80757.1"/>
    </source>
</evidence>
<dbReference type="Pfam" id="PF24722">
    <property type="entry name" value="DUF7674"/>
    <property type="match status" value="1"/>
</dbReference>
<gene>
    <name evidence="2" type="ORF">LVJ83_07100</name>
</gene>
<feature type="domain" description="DUF7674" evidence="1">
    <location>
        <begin position="15"/>
        <end position="108"/>
    </location>
</feature>
<dbReference type="Proteomes" id="UP000829817">
    <property type="component" value="Chromosome"/>
</dbReference>
<protein>
    <recommendedName>
        <fullName evidence="1">DUF7674 domain-containing protein</fullName>
    </recommendedName>
</protein>
<keyword evidence="3" id="KW-1185">Reference proteome</keyword>
<dbReference type="EMBL" id="CP091508">
    <property type="protein sequence ID" value="UOO80757.1"/>
    <property type="molecule type" value="Genomic_DNA"/>
</dbReference>
<accession>A0ABY4DT12</accession>
<sequence>MNHDQFLKKIKTISQISLAINNFIDEWGDDLPVMLFGEIGRTIAINLSELSKNDRIYIFAYIKDGMSNGEEVLKNYIATGLLESMYNYSKENNSWPLIKNNLDHISLKYINDWINFENI</sequence>
<name>A0ABY4DT12_9NEIS</name>
<evidence type="ECO:0000313" key="3">
    <source>
        <dbReference type="Proteomes" id="UP000829817"/>
    </source>
</evidence>
<organism evidence="2 3">
    <name type="scientific">Uruburuella testudinis</name>
    <dbReference type="NCBI Taxonomy" id="1282863"/>
    <lineage>
        <taxon>Bacteria</taxon>
        <taxon>Pseudomonadati</taxon>
        <taxon>Pseudomonadota</taxon>
        <taxon>Betaproteobacteria</taxon>
        <taxon>Neisseriales</taxon>
        <taxon>Neisseriaceae</taxon>
        <taxon>Uruburuella</taxon>
    </lineage>
</organism>
<reference evidence="2 3" key="1">
    <citation type="journal article" date="2022" name="Res Sq">
        <title>Evolution of multicellular longitudinally dividing oral cavity symbionts (Neisseriaceae).</title>
        <authorList>
            <person name="Nyongesa S."/>
            <person name="Weber P."/>
            <person name="Bernet E."/>
            <person name="Pullido F."/>
            <person name="Nieckarz M."/>
            <person name="Delaby M."/>
            <person name="Nieves C."/>
            <person name="Viehboeck T."/>
            <person name="Krause N."/>
            <person name="Rivera-Millot A."/>
            <person name="Nakamura A."/>
            <person name="Vischer N."/>
            <person name="VanNieuwenhze M."/>
            <person name="Brun Y."/>
            <person name="Cava F."/>
            <person name="Bulgheresi S."/>
            <person name="Veyrier F."/>
        </authorList>
    </citation>
    <scope>NUCLEOTIDE SEQUENCE [LARGE SCALE GENOMIC DNA]</scope>
    <source>
        <strain evidence="2 3">CCUG 63373m</strain>
    </source>
</reference>
<evidence type="ECO:0000259" key="1">
    <source>
        <dbReference type="Pfam" id="PF24722"/>
    </source>
</evidence>